<reference evidence="2" key="1">
    <citation type="submission" date="2017-01" db="EMBL/GenBank/DDBJ databases">
        <authorList>
            <person name="Varghese N."/>
            <person name="Submissions S."/>
        </authorList>
    </citation>
    <scope>NUCLEOTIDE SEQUENCE [LARGE SCALE GENOMIC DNA]</scope>
    <source>
        <strain evidence="2">DSM 18714</strain>
    </source>
</reference>
<sequence length="119" mass="13492">MALTFAAHKKPRTLDRVSQRRQKIVTGIDQQIALLDQHRQGQPVKNAWFWRGDDGRYFLSIRYGRTEIELAKGMYSVECADIAGLDEALAEVRSMVLKGKLDVALQKASNTLRAKFKAD</sequence>
<dbReference type="OrthoDB" id="8099363at2"/>
<name>A0A1N7JVR6_9RHOB</name>
<dbReference type="EMBL" id="FTOM01000001">
    <property type="protein sequence ID" value="SIS53428.1"/>
    <property type="molecule type" value="Genomic_DNA"/>
</dbReference>
<dbReference type="Proteomes" id="UP000186098">
    <property type="component" value="Unassembled WGS sequence"/>
</dbReference>
<organism evidence="1 2">
    <name type="scientific">Phaeovulum vinaykumarii</name>
    <dbReference type="NCBI Taxonomy" id="407234"/>
    <lineage>
        <taxon>Bacteria</taxon>
        <taxon>Pseudomonadati</taxon>
        <taxon>Pseudomonadota</taxon>
        <taxon>Alphaproteobacteria</taxon>
        <taxon>Rhodobacterales</taxon>
        <taxon>Paracoccaceae</taxon>
        <taxon>Phaeovulum</taxon>
    </lineage>
</organism>
<evidence type="ECO:0000313" key="2">
    <source>
        <dbReference type="Proteomes" id="UP000186098"/>
    </source>
</evidence>
<dbReference type="AlphaFoldDB" id="A0A1N7JVR6"/>
<protein>
    <submittedName>
        <fullName evidence="1">Uncharacterized protein</fullName>
    </submittedName>
</protein>
<dbReference type="STRING" id="407234.SAMN05421795_101378"/>
<evidence type="ECO:0000313" key="1">
    <source>
        <dbReference type="EMBL" id="SIS53428.1"/>
    </source>
</evidence>
<proteinExistence type="predicted"/>
<keyword evidence="2" id="KW-1185">Reference proteome</keyword>
<gene>
    <name evidence="1" type="ORF">SAMN05421795_101378</name>
</gene>
<accession>A0A1N7JVR6</accession>
<dbReference type="RefSeq" id="WP_076363213.1">
    <property type="nucleotide sequence ID" value="NZ_FTOM01000001.1"/>
</dbReference>